<feature type="coiled-coil region" evidence="3">
    <location>
        <begin position="356"/>
        <end position="420"/>
    </location>
</feature>
<evidence type="ECO:0000256" key="3">
    <source>
        <dbReference type="SAM" id="Coils"/>
    </source>
</evidence>
<reference evidence="4" key="1">
    <citation type="submission" date="2021-02" db="EMBL/GenBank/DDBJ databases">
        <authorList>
            <person name="Dougan E. K."/>
            <person name="Rhodes N."/>
            <person name="Thang M."/>
            <person name="Chan C."/>
        </authorList>
    </citation>
    <scope>NUCLEOTIDE SEQUENCE</scope>
</reference>
<dbReference type="Pfam" id="PF13855">
    <property type="entry name" value="LRR_8"/>
    <property type="match status" value="1"/>
</dbReference>
<dbReference type="Proteomes" id="UP000626109">
    <property type="component" value="Unassembled WGS sequence"/>
</dbReference>
<keyword evidence="3" id="KW-0175">Coiled coil</keyword>
<protein>
    <submittedName>
        <fullName evidence="4">Uncharacterized protein</fullName>
    </submittedName>
</protein>
<dbReference type="InterPro" id="IPR003591">
    <property type="entry name" value="Leu-rich_rpt_typical-subtyp"/>
</dbReference>
<dbReference type="GO" id="GO:0005737">
    <property type="term" value="C:cytoplasm"/>
    <property type="evidence" value="ECO:0007669"/>
    <property type="project" value="TreeGrafter"/>
</dbReference>
<dbReference type="EMBL" id="CAJNNW010029842">
    <property type="protein sequence ID" value="CAE8701679.1"/>
    <property type="molecule type" value="Genomic_DNA"/>
</dbReference>
<name>A0A813KIE1_POLGL</name>
<dbReference type="PANTHER" id="PTHR15454">
    <property type="entry name" value="NISCHARIN RELATED"/>
    <property type="match status" value="1"/>
</dbReference>
<dbReference type="InterPro" id="IPR032675">
    <property type="entry name" value="LRR_dom_sf"/>
</dbReference>
<dbReference type="SMART" id="SM00369">
    <property type="entry name" value="LRR_TYP"/>
    <property type="match status" value="3"/>
</dbReference>
<evidence type="ECO:0000256" key="1">
    <source>
        <dbReference type="ARBA" id="ARBA00022614"/>
    </source>
</evidence>
<dbReference type="Gene3D" id="3.80.10.10">
    <property type="entry name" value="Ribonuclease Inhibitor"/>
    <property type="match status" value="2"/>
</dbReference>
<organism evidence="4 5">
    <name type="scientific">Polarella glacialis</name>
    <name type="common">Dinoflagellate</name>
    <dbReference type="NCBI Taxonomy" id="89957"/>
    <lineage>
        <taxon>Eukaryota</taxon>
        <taxon>Sar</taxon>
        <taxon>Alveolata</taxon>
        <taxon>Dinophyceae</taxon>
        <taxon>Suessiales</taxon>
        <taxon>Suessiaceae</taxon>
        <taxon>Polarella</taxon>
    </lineage>
</organism>
<feature type="coiled-coil region" evidence="3">
    <location>
        <begin position="244"/>
        <end position="292"/>
    </location>
</feature>
<comment type="caution">
    <text evidence="4">The sequence shown here is derived from an EMBL/GenBank/DDBJ whole genome shotgun (WGS) entry which is preliminary data.</text>
</comment>
<proteinExistence type="predicted"/>
<evidence type="ECO:0000256" key="2">
    <source>
        <dbReference type="ARBA" id="ARBA00022737"/>
    </source>
</evidence>
<dbReference type="InterPro" id="IPR001611">
    <property type="entry name" value="Leu-rich_rpt"/>
</dbReference>
<keyword evidence="1" id="KW-0433">Leucine-rich repeat</keyword>
<evidence type="ECO:0000313" key="5">
    <source>
        <dbReference type="Proteomes" id="UP000626109"/>
    </source>
</evidence>
<accession>A0A813KIE1</accession>
<dbReference type="SUPFAM" id="SSF52075">
    <property type="entry name" value="Outer arm dynein light chain 1"/>
    <property type="match status" value="1"/>
</dbReference>
<dbReference type="PROSITE" id="PS51450">
    <property type="entry name" value="LRR"/>
    <property type="match status" value="2"/>
</dbReference>
<dbReference type="AlphaFoldDB" id="A0A813KIE1"/>
<gene>
    <name evidence="4" type="ORF">PGLA2088_LOCUS32105</name>
</gene>
<keyword evidence="2" id="KW-0677">Repeat</keyword>
<dbReference type="PANTHER" id="PTHR15454:SF56">
    <property type="entry name" value="PROTEIN PHOSPHATASE 1 REGULATORY SUBUNIT 7-RELATED"/>
    <property type="match status" value="1"/>
</dbReference>
<sequence length="971" mass="105903">MASESVDLLGAGITSLAEIPGHQEGDCAESSKAPRTRTLNLHMNRLRSLEGLDIFVRLEELVLSANSIAELRGSDFSPLKNLRVLDLSCNELRRLSGLQGLVSLQQLRLAYNKLETLEGAQQLWGRRYQLQLLDLRRNSICSVQQLLFLGGLCRLSELLLTEGSEGAAGNPVCNEPGYREAALCAVPWLLALDGLAVSDGDKCQASEAAANCPLSADVAKVSAAAATASASKELRAETKRRQRQQALQEEVRQATAELREATERVDTENRLCRAAEEALKEAEAAAESQAAACEVEASREAQLRADLAEIAVAVRRREETYEQRSEQLREVGAALPAAFESRHAEEEALAAECLRNLSLTSELRREEESAREALAQEQDAEAALACWRSEAGPWAAADTLKSLQQELLRCEQELEDARVQLRGKAAAARGSEEVFVGLRQQVAASEHREAALRSHVRAEDSAARSRSLEAAEQAGRLASLRKTSAEQLREGRVELLAATAAAHEARERLSRWRAEAALREAKVAALLGTGAGSQTPASSSSCLPRHQLDSSCAGAEAALRERQQQLRLRLEQERLRSLSGFEPAEALAPALRSRLQGALQQAEDAVGGSRLRLGTAEAKLEQQRKAARLADEQEGLGSFVTSELQLELARSRCEEMRSLQEGEEATAAAAAEGSCAERLQREALLAERGAEAIQLHYSSLAHEVPLAIHSSCCQAAAEAAAETSILSRRDVQLRAEVAEQVGALRLRGEELQCLRATIASCAAHGEETQQKLRVKKQMVVHARMQLEDVRCCMRKAGKEQQERDVAWRDRLAEASGAAETCVEEAEALREASKATEEEVARFARIATQKGEAASFAEGQLLQLQQLRADELSRMEDKVQDLRAEGQRVLREAQLAAAEMEQRFRSEREVQLQQQRAMRLELESLQEELRGAPASLEAVRRRVSEERASSARRAAVLLAALGGVPAVPASTT</sequence>
<evidence type="ECO:0000313" key="4">
    <source>
        <dbReference type="EMBL" id="CAE8701679.1"/>
    </source>
</evidence>
<feature type="coiled-coil region" evidence="3">
    <location>
        <begin position="871"/>
        <end position="927"/>
    </location>
</feature>